<reference evidence="9" key="1">
    <citation type="submission" date="2021-01" db="EMBL/GenBank/DDBJ databases">
        <title>Adiantum capillus-veneris genome.</title>
        <authorList>
            <person name="Fang Y."/>
            <person name="Liao Q."/>
        </authorList>
    </citation>
    <scope>NUCLEOTIDE SEQUENCE</scope>
    <source>
        <strain evidence="9">H3</strain>
        <tissue evidence="9">Leaf</tissue>
    </source>
</reference>
<evidence type="ECO:0000256" key="7">
    <source>
        <dbReference type="SAM" id="MobiDB-lite"/>
    </source>
</evidence>
<evidence type="ECO:0000256" key="1">
    <source>
        <dbReference type="ARBA" id="ARBA00022723"/>
    </source>
</evidence>
<gene>
    <name evidence="9" type="ORF">GOP47_0019745</name>
</gene>
<feature type="region of interest" description="Disordered" evidence="7">
    <location>
        <begin position="238"/>
        <end position="566"/>
    </location>
</feature>
<feature type="region of interest" description="Disordered" evidence="7">
    <location>
        <begin position="163"/>
        <end position="213"/>
    </location>
</feature>
<organism evidence="9 10">
    <name type="scientific">Adiantum capillus-veneris</name>
    <name type="common">Maidenhair fern</name>
    <dbReference type="NCBI Taxonomy" id="13818"/>
    <lineage>
        <taxon>Eukaryota</taxon>
        <taxon>Viridiplantae</taxon>
        <taxon>Streptophyta</taxon>
        <taxon>Embryophyta</taxon>
        <taxon>Tracheophyta</taxon>
        <taxon>Polypodiopsida</taxon>
        <taxon>Polypodiidae</taxon>
        <taxon>Polypodiales</taxon>
        <taxon>Pteridineae</taxon>
        <taxon>Pteridaceae</taxon>
        <taxon>Vittarioideae</taxon>
        <taxon>Adiantum</taxon>
    </lineage>
</organism>
<feature type="compositionally biased region" description="Basic and acidic residues" evidence="7">
    <location>
        <begin position="520"/>
        <end position="538"/>
    </location>
</feature>
<feature type="region of interest" description="Disordered" evidence="7">
    <location>
        <begin position="676"/>
        <end position="792"/>
    </location>
</feature>
<feature type="compositionally biased region" description="Basic and acidic residues" evidence="7">
    <location>
        <begin position="271"/>
        <end position="287"/>
    </location>
</feature>
<dbReference type="SMART" id="SM00356">
    <property type="entry name" value="ZnF_C3H1"/>
    <property type="match status" value="3"/>
</dbReference>
<feature type="compositionally biased region" description="Acidic residues" evidence="7">
    <location>
        <begin position="748"/>
        <end position="760"/>
    </location>
</feature>
<keyword evidence="4 6" id="KW-0862">Zinc</keyword>
<dbReference type="InterPro" id="IPR036855">
    <property type="entry name" value="Znf_CCCH_sf"/>
</dbReference>
<comment type="caution">
    <text evidence="9">The sequence shown here is derived from an EMBL/GenBank/DDBJ whole genome shotgun (WGS) entry which is preliminary data.</text>
</comment>
<dbReference type="EMBL" id="JABFUD020000019">
    <property type="protein sequence ID" value="KAI5065050.1"/>
    <property type="molecule type" value="Genomic_DNA"/>
</dbReference>
<dbReference type="GO" id="GO:0008270">
    <property type="term" value="F:zinc ion binding"/>
    <property type="evidence" value="ECO:0007669"/>
    <property type="project" value="UniProtKB-KW"/>
</dbReference>
<feature type="zinc finger region" description="C3H1-type" evidence="6">
    <location>
        <begin position="37"/>
        <end position="63"/>
    </location>
</feature>
<feature type="compositionally biased region" description="Polar residues" evidence="7">
    <location>
        <begin position="288"/>
        <end position="312"/>
    </location>
</feature>
<dbReference type="FunFam" id="4.10.1000.10:FF:000021">
    <property type="entry name" value="Zinc finger CCCH domain-containing protein 17"/>
    <property type="match status" value="1"/>
</dbReference>
<evidence type="ECO:0000256" key="2">
    <source>
        <dbReference type="ARBA" id="ARBA00022737"/>
    </source>
</evidence>
<dbReference type="OrthoDB" id="5395350at2759"/>
<dbReference type="Proteomes" id="UP000886520">
    <property type="component" value="Chromosome 19"/>
</dbReference>
<feature type="zinc finger region" description="C3H1-type" evidence="6">
    <location>
        <begin position="94"/>
        <end position="121"/>
    </location>
</feature>
<evidence type="ECO:0000259" key="8">
    <source>
        <dbReference type="PROSITE" id="PS50103"/>
    </source>
</evidence>
<dbReference type="InterPro" id="IPR000571">
    <property type="entry name" value="Znf_CCCH"/>
</dbReference>
<name>A0A9D4Z8R9_ADICA</name>
<feature type="compositionally biased region" description="Basic and acidic residues" evidence="7">
    <location>
        <begin position="247"/>
        <end position="259"/>
    </location>
</feature>
<feature type="compositionally biased region" description="Basic and acidic residues" evidence="7">
    <location>
        <begin position="556"/>
        <end position="565"/>
    </location>
</feature>
<keyword evidence="2" id="KW-0677">Repeat</keyword>
<feature type="compositionally biased region" description="Acidic residues" evidence="7">
    <location>
        <begin position="769"/>
        <end position="782"/>
    </location>
</feature>
<keyword evidence="10" id="KW-1185">Reference proteome</keyword>
<feature type="region of interest" description="Disordered" evidence="7">
    <location>
        <begin position="578"/>
        <end position="658"/>
    </location>
</feature>
<dbReference type="SUPFAM" id="SSF90229">
    <property type="entry name" value="CCCH zinc finger"/>
    <property type="match status" value="1"/>
</dbReference>
<feature type="compositionally biased region" description="Acidic residues" evidence="7">
    <location>
        <begin position="693"/>
        <end position="704"/>
    </location>
</feature>
<dbReference type="Pfam" id="PF15663">
    <property type="entry name" value="zf-CCCH_3"/>
    <property type="match status" value="1"/>
</dbReference>
<evidence type="ECO:0000313" key="9">
    <source>
        <dbReference type="EMBL" id="KAI5065050.1"/>
    </source>
</evidence>
<evidence type="ECO:0000256" key="3">
    <source>
        <dbReference type="ARBA" id="ARBA00022771"/>
    </source>
</evidence>
<dbReference type="GO" id="GO:0003677">
    <property type="term" value="F:DNA binding"/>
    <property type="evidence" value="ECO:0007669"/>
    <property type="project" value="UniProtKB-KW"/>
</dbReference>
<keyword evidence="3 6" id="KW-0863">Zinc-finger</keyword>
<feature type="zinc finger region" description="C3H1-type" evidence="6">
    <location>
        <begin position="6"/>
        <end position="35"/>
    </location>
</feature>
<dbReference type="PROSITE" id="PS50103">
    <property type="entry name" value="ZF_C3H1"/>
    <property type="match status" value="3"/>
</dbReference>
<keyword evidence="1 6" id="KW-0479">Metal-binding</keyword>
<feature type="compositionally biased region" description="Basic and acidic residues" evidence="7">
    <location>
        <begin position="423"/>
        <end position="441"/>
    </location>
</feature>
<evidence type="ECO:0000256" key="4">
    <source>
        <dbReference type="ARBA" id="ARBA00022833"/>
    </source>
</evidence>
<evidence type="ECO:0000313" key="10">
    <source>
        <dbReference type="Proteomes" id="UP000886520"/>
    </source>
</evidence>
<feature type="compositionally biased region" description="Basic and acidic residues" evidence="7">
    <location>
        <begin position="598"/>
        <end position="607"/>
    </location>
</feature>
<dbReference type="Gene3D" id="4.10.1000.10">
    <property type="entry name" value="Zinc finger, CCCH-type"/>
    <property type="match status" value="2"/>
</dbReference>
<dbReference type="PANTHER" id="PTHR15725:SF14">
    <property type="entry name" value="ZINC FINGER CCCH DOMAIN-CONTAINING PROTEIN 11A"/>
    <property type="match status" value="1"/>
</dbReference>
<feature type="compositionally biased region" description="Basic and acidic residues" evidence="7">
    <location>
        <begin position="367"/>
        <end position="377"/>
    </location>
</feature>
<dbReference type="Pfam" id="PF00642">
    <property type="entry name" value="zf-CCCH"/>
    <property type="match status" value="1"/>
</dbReference>
<feature type="compositionally biased region" description="Polar residues" evidence="7">
    <location>
        <begin position="611"/>
        <end position="624"/>
    </location>
</feature>
<feature type="domain" description="C3H1-type" evidence="8">
    <location>
        <begin position="37"/>
        <end position="63"/>
    </location>
</feature>
<dbReference type="AlphaFoldDB" id="A0A9D4Z8R9"/>
<dbReference type="PANTHER" id="PTHR15725">
    <property type="entry name" value="ZN-FINGER, C-X8-C-X5-C-X3-H TYPE-CONTAINING"/>
    <property type="match status" value="1"/>
</dbReference>
<feature type="compositionally biased region" description="Basic and acidic residues" evidence="7">
    <location>
        <begin position="679"/>
        <end position="692"/>
    </location>
</feature>
<proteinExistence type="predicted"/>
<protein>
    <recommendedName>
        <fullName evidence="8">C3H1-type domain-containing protein</fullName>
    </recommendedName>
</protein>
<sequence length="792" mass="87681">MDDEAQKRNTDCVYFLASPLTCKKGNNCEFRHSEAARMNPRDCWYWIHSTCRNPNCSFRHPPLEGKQTSSVPPQSAPTAPVVPTTAMPAAALASKSKTPCYFFSQGNCVKGDKCPFMHGPALSTSVDTANQQKPPSKALQSEATQAINKPVVVLQSVASNVTKATPPENLERRSLGQNDFRPVSSKAPAVFAQEKPQTTAKDSERAKVLGSSVTTNPYRMETLSAGRKSRVTLFSDTPDEYLNSTEGPHDIHGPADSRQGHPGRKQQQLSHYEHEHSNSYQGADHRYQNGSKGDTWWKNETSSFDGDGSDQSIQREDGEYSPHLGSRGRPKVLDDTTSRVYKGSQSHGREGFDSVSAQHRQLRHQHYREQKMQHESDQNGTSDHMRQHGFSSGTRISVRDGQRMVSEGPTSSIDLRNHLLKRRRDDRGHHPRNESLSRRGPSEMADTAHLNQRRDDGFNQRDQQGRLPLRGVDHRGVKRLRHDGGASPDGRSSRTSPMRRLGPGRSPDRALSVVSPSRHSGLDHSRSEARERGRDRYASKTALVADVRSHSTTKSMKSEYAKDDAGFAAPKSLAQIKAEKQAELNAGGTQWRDHRGKHLEEPVKLADSRAPISSNHQDSIASTSRLKRSHADSSLTSKRENKSASSEDFEGPKPLSLLLKDKQKAVLGNSVEAGMTALKKSEDGSGDSNREVEDGEVRDEEDVWKDDHSQYADSPNALLQEELAPRSESDPNVEEAPEADHSQGVADAQDDMGSSDEEDRLELGQTLSGDEDYELDDDDDDDFAKKLGGFFS</sequence>
<evidence type="ECO:0000256" key="5">
    <source>
        <dbReference type="ARBA" id="ARBA00023125"/>
    </source>
</evidence>
<evidence type="ECO:0000256" key="6">
    <source>
        <dbReference type="PROSITE-ProRule" id="PRU00723"/>
    </source>
</evidence>
<dbReference type="InterPro" id="IPR041686">
    <property type="entry name" value="Znf-CCCH_3"/>
</dbReference>
<feature type="domain" description="C3H1-type" evidence="8">
    <location>
        <begin position="6"/>
        <end position="35"/>
    </location>
</feature>
<accession>A0A9D4Z8R9</accession>
<feature type="domain" description="C3H1-type" evidence="8">
    <location>
        <begin position="94"/>
        <end position="121"/>
    </location>
</feature>
<keyword evidence="5" id="KW-0238">DNA-binding</keyword>